<dbReference type="SMART" id="SM00568">
    <property type="entry name" value="GRAM"/>
    <property type="match status" value="1"/>
</dbReference>
<dbReference type="AlphaFoldDB" id="A0A9P6NSJ6"/>
<feature type="domain" description="PH" evidence="8">
    <location>
        <begin position="67"/>
        <end position="167"/>
    </location>
</feature>
<evidence type="ECO:0000256" key="1">
    <source>
        <dbReference type="ARBA" id="ARBA00017894"/>
    </source>
</evidence>
<dbReference type="GO" id="GO:0016126">
    <property type="term" value="P:sterol biosynthetic process"/>
    <property type="evidence" value="ECO:0007669"/>
    <property type="project" value="UniProtKB-KW"/>
</dbReference>
<dbReference type="PROSITE" id="PS50003">
    <property type="entry name" value="PH_DOMAIN"/>
    <property type="match status" value="1"/>
</dbReference>
<dbReference type="SUPFAM" id="SSF50729">
    <property type="entry name" value="PH domain-like"/>
    <property type="match status" value="1"/>
</dbReference>
<evidence type="ECO:0000256" key="3">
    <source>
        <dbReference type="ARBA" id="ARBA00022553"/>
    </source>
</evidence>
<proteinExistence type="predicted"/>
<evidence type="ECO:0000256" key="4">
    <source>
        <dbReference type="ARBA" id="ARBA00022955"/>
    </source>
</evidence>
<dbReference type="InterPro" id="IPR001849">
    <property type="entry name" value="PH_domain"/>
</dbReference>
<keyword evidence="7" id="KW-0753">Steroid metabolism</keyword>
<dbReference type="InterPro" id="IPR045188">
    <property type="entry name" value="Boi1/Boi2-like"/>
</dbReference>
<comment type="caution">
    <text evidence="9">The sequence shown here is derived from an EMBL/GenBank/DDBJ whole genome shotgun (WGS) entry which is preliminary data.</text>
</comment>
<dbReference type="InterPro" id="IPR004182">
    <property type="entry name" value="GRAM"/>
</dbReference>
<dbReference type="PANTHER" id="PTHR22902">
    <property type="entry name" value="SESQUIPEDALIAN"/>
    <property type="match status" value="1"/>
</dbReference>
<dbReference type="Gene3D" id="2.30.29.30">
    <property type="entry name" value="Pleckstrin-homology domain (PH domain)/Phosphotyrosine-binding domain (PTB)"/>
    <property type="match status" value="1"/>
</dbReference>
<dbReference type="Pfam" id="PF02893">
    <property type="entry name" value="GRAM"/>
    <property type="match status" value="1"/>
</dbReference>
<dbReference type="FunFam" id="2.30.29.30:FF:000391">
    <property type="entry name" value="Sterol 3-beta-glucosyltransferase"/>
    <property type="match status" value="1"/>
</dbReference>
<dbReference type="SMART" id="SM00233">
    <property type="entry name" value="PH"/>
    <property type="match status" value="1"/>
</dbReference>
<evidence type="ECO:0000313" key="9">
    <source>
        <dbReference type="EMBL" id="KAG0148771.1"/>
    </source>
</evidence>
<dbReference type="EMBL" id="MU167233">
    <property type="protein sequence ID" value="KAG0148771.1"/>
    <property type="molecule type" value="Genomic_DNA"/>
</dbReference>
<dbReference type="PANTHER" id="PTHR22902:SF27">
    <property type="entry name" value="PLECKSTRIN HOMOLOGY DOMAIN-CONTAINING FAMILY A MEMBER 3"/>
    <property type="match status" value="1"/>
</dbReference>
<dbReference type="GO" id="GO:0007032">
    <property type="term" value="P:endosome organization"/>
    <property type="evidence" value="ECO:0007669"/>
    <property type="project" value="TreeGrafter"/>
</dbReference>
<evidence type="ECO:0000313" key="10">
    <source>
        <dbReference type="Proteomes" id="UP000886653"/>
    </source>
</evidence>
<dbReference type="GO" id="GO:0042147">
    <property type="term" value="P:retrograde transport, endosome to Golgi"/>
    <property type="evidence" value="ECO:0007669"/>
    <property type="project" value="TreeGrafter"/>
</dbReference>
<evidence type="ECO:0000256" key="2">
    <source>
        <dbReference type="ARBA" id="ARBA00022516"/>
    </source>
</evidence>
<dbReference type="GO" id="GO:0001881">
    <property type="term" value="P:receptor recycling"/>
    <property type="evidence" value="ECO:0007669"/>
    <property type="project" value="TreeGrafter"/>
</dbReference>
<protein>
    <recommendedName>
        <fullName evidence="1">Sterol 3-beta-glucosyltransferase</fullName>
    </recommendedName>
</protein>
<keyword evidence="5" id="KW-0756">Sterol biosynthesis</keyword>
<dbReference type="Proteomes" id="UP000886653">
    <property type="component" value="Unassembled WGS sequence"/>
</dbReference>
<dbReference type="GO" id="GO:0005829">
    <property type="term" value="C:cytosol"/>
    <property type="evidence" value="ECO:0007669"/>
    <property type="project" value="GOC"/>
</dbReference>
<reference evidence="9" key="1">
    <citation type="submission" date="2013-11" db="EMBL/GenBank/DDBJ databases">
        <title>Genome sequence of the fusiform rust pathogen reveals effectors for host alternation and coevolution with pine.</title>
        <authorList>
            <consortium name="DOE Joint Genome Institute"/>
            <person name="Smith K."/>
            <person name="Pendleton A."/>
            <person name="Kubisiak T."/>
            <person name="Anderson C."/>
            <person name="Salamov A."/>
            <person name="Aerts A."/>
            <person name="Riley R."/>
            <person name="Clum A."/>
            <person name="Lindquist E."/>
            <person name="Ence D."/>
            <person name="Campbell M."/>
            <person name="Kronenberg Z."/>
            <person name="Feau N."/>
            <person name="Dhillon B."/>
            <person name="Hamelin R."/>
            <person name="Burleigh J."/>
            <person name="Smith J."/>
            <person name="Yandell M."/>
            <person name="Nelson C."/>
            <person name="Grigoriev I."/>
            <person name="Davis J."/>
        </authorList>
    </citation>
    <scope>NUCLEOTIDE SEQUENCE</scope>
    <source>
        <strain evidence="9">G11</strain>
    </source>
</reference>
<dbReference type="GO" id="GO:0005769">
    <property type="term" value="C:early endosome"/>
    <property type="evidence" value="ECO:0007669"/>
    <property type="project" value="TreeGrafter"/>
</dbReference>
<name>A0A9P6NSJ6_9BASI</name>
<evidence type="ECO:0000256" key="6">
    <source>
        <dbReference type="ARBA" id="ARBA00023166"/>
    </source>
</evidence>
<sequence length="203" mass="23776">MIPISNSINSKLIGNFNLPDRELILGQYPCWLFRSVLLNGHLYLTTGHLCFYAYLKPSHKLDEIDSKPIHVGLLSKRNSSKLVKQRYSKYWFILKDSILSWYPSSHDLYFPSGQLDLHYCTQIDPQSSSSKHPNQFRLVVSNKSYTFASESEQVKEEWIKRLKQVIFTCQHRGEHVKISIPLETIEDVERCQSLQFVETIRIR</sequence>
<dbReference type="InterPro" id="IPR011993">
    <property type="entry name" value="PH-like_dom_sf"/>
</dbReference>
<keyword evidence="4" id="KW-0443">Lipid metabolism</keyword>
<keyword evidence="3" id="KW-0597">Phosphoprotein</keyword>
<keyword evidence="6" id="KW-1207">Sterol metabolism</keyword>
<dbReference type="Pfam" id="PF00169">
    <property type="entry name" value="PH"/>
    <property type="match status" value="1"/>
</dbReference>
<keyword evidence="10" id="KW-1185">Reference proteome</keyword>
<organism evidence="9 10">
    <name type="scientific">Cronartium quercuum f. sp. fusiforme G11</name>
    <dbReference type="NCBI Taxonomy" id="708437"/>
    <lineage>
        <taxon>Eukaryota</taxon>
        <taxon>Fungi</taxon>
        <taxon>Dikarya</taxon>
        <taxon>Basidiomycota</taxon>
        <taxon>Pucciniomycotina</taxon>
        <taxon>Pucciniomycetes</taxon>
        <taxon>Pucciniales</taxon>
        <taxon>Coleosporiaceae</taxon>
        <taxon>Cronartium</taxon>
    </lineage>
</organism>
<dbReference type="OrthoDB" id="3248354at2759"/>
<evidence type="ECO:0000259" key="8">
    <source>
        <dbReference type="PROSITE" id="PS50003"/>
    </source>
</evidence>
<accession>A0A9P6NSJ6</accession>
<keyword evidence="4" id="KW-0752">Steroid biosynthesis</keyword>
<feature type="non-terminal residue" evidence="9">
    <location>
        <position position="203"/>
    </location>
</feature>
<gene>
    <name evidence="9" type="ORF">CROQUDRAFT_40853</name>
</gene>
<evidence type="ECO:0000256" key="7">
    <source>
        <dbReference type="ARBA" id="ARBA00023221"/>
    </source>
</evidence>
<dbReference type="GO" id="GO:0055037">
    <property type="term" value="C:recycling endosome"/>
    <property type="evidence" value="ECO:0007669"/>
    <property type="project" value="TreeGrafter"/>
</dbReference>
<keyword evidence="2" id="KW-0444">Lipid biosynthesis</keyword>
<evidence type="ECO:0000256" key="5">
    <source>
        <dbReference type="ARBA" id="ARBA00023011"/>
    </source>
</evidence>
<dbReference type="GO" id="GO:0005802">
    <property type="term" value="C:trans-Golgi network"/>
    <property type="evidence" value="ECO:0007669"/>
    <property type="project" value="TreeGrafter"/>
</dbReference>